<dbReference type="Gene3D" id="3.10.280.10">
    <property type="entry name" value="Mitochondrial glycoprotein"/>
    <property type="match status" value="1"/>
</dbReference>
<dbReference type="Proteomes" id="UP001218218">
    <property type="component" value="Unassembled WGS sequence"/>
</dbReference>
<sequence length="261" mass="28804">MSALRTVRQLTKLRPVLRAARPTVGVVRSRGFAVSAPALKSGNKLTSSSSATTLLAQKLRAEISYEAEVQQDDVQVGAVPQDLVEFLQEGGWEIKDTPANDEVFLTRRFGDESIRVMFSIADLQSIPDEDEPDGTDDEGPTRGDEPALRVSVAITKSTHPGALHADLYCADGAFDVANVAYYKDARVATELSIASDWERRTLWTGPLFESLDPALNEAFEAYLRERGVDSALAGFVPRYALWKEQREYLEWLHGVEGFVKA</sequence>
<dbReference type="PANTHER" id="PTHR10826">
    <property type="entry name" value="COMPLEMENT COMPONENT 1"/>
    <property type="match status" value="1"/>
</dbReference>
<name>A0AAD7EBB1_9AGAR</name>
<dbReference type="GO" id="GO:0042256">
    <property type="term" value="P:cytosolic ribosome assembly"/>
    <property type="evidence" value="ECO:0007669"/>
    <property type="project" value="TreeGrafter"/>
</dbReference>
<dbReference type="GO" id="GO:0005759">
    <property type="term" value="C:mitochondrial matrix"/>
    <property type="evidence" value="ECO:0007669"/>
    <property type="project" value="InterPro"/>
</dbReference>
<comment type="caution">
    <text evidence="2">The sequence shown here is derived from an EMBL/GenBank/DDBJ whole genome shotgun (WGS) entry which is preliminary data.</text>
</comment>
<reference evidence="2" key="1">
    <citation type="submission" date="2023-03" db="EMBL/GenBank/DDBJ databases">
        <title>Massive genome expansion in bonnet fungi (Mycena s.s.) driven by repeated elements and novel gene families across ecological guilds.</title>
        <authorList>
            <consortium name="Lawrence Berkeley National Laboratory"/>
            <person name="Harder C.B."/>
            <person name="Miyauchi S."/>
            <person name="Viragh M."/>
            <person name="Kuo A."/>
            <person name="Thoen E."/>
            <person name="Andreopoulos B."/>
            <person name="Lu D."/>
            <person name="Skrede I."/>
            <person name="Drula E."/>
            <person name="Henrissat B."/>
            <person name="Morin E."/>
            <person name="Kohler A."/>
            <person name="Barry K."/>
            <person name="LaButti K."/>
            <person name="Morin E."/>
            <person name="Salamov A."/>
            <person name="Lipzen A."/>
            <person name="Mereny Z."/>
            <person name="Hegedus B."/>
            <person name="Baldrian P."/>
            <person name="Stursova M."/>
            <person name="Weitz H."/>
            <person name="Taylor A."/>
            <person name="Grigoriev I.V."/>
            <person name="Nagy L.G."/>
            <person name="Martin F."/>
            <person name="Kauserud H."/>
        </authorList>
    </citation>
    <scope>NUCLEOTIDE SEQUENCE</scope>
    <source>
        <strain evidence="2">CBHHK002</strain>
    </source>
</reference>
<proteinExistence type="predicted"/>
<dbReference type="SUPFAM" id="SSF54529">
    <property type="entry name" value="Mitochondrial glycoprotein MAM33-like"/>
    <property type="match status" value="1"/>
</dbReference>
<dbReference type="InterPro" id="IPR003428">
    <property type="entry name" value="MAM33"/>
</dbReference>
<evidence type="ECO:0000256" key="1">
    <source>
        <dbReference type="SAM" id="MobiDB-lite"/>
    </source>
</evidence>
<dbReference type="Pfam" id="PF02330">
    <property type="entry name" value="MAM33"/>
    <property type="match status" value="1"/>
</dbReference>
<accession>A0AAD7EBB1</accession>
<protein>
    <submittedName>
        <fullName evidence="2">Regulatory protein suaprga1</fullName>
    </submittedName>
</protein>
<organism evidence="2 3">
    <name type="scientific">Mycena albidolilacea</name>
    <dbReference type="NCBI Taxonomy" id="1033008"/>
    <lineage>
        <taxon>Eukaryota</taxon>
        <taxon>Fungi</taxon>
        <taxon>Dikarya</taxon>
        <taxon>Basidiomycota</taxon>
        <taxon>Agaricomycotina</taxon>
        <taxon>Agaricomycetes</taxon>
        <taxon>Agaricomycetidae</taxon>
        <taxon>Agaricales</taxon>
        <taxon>Marasmiineae</taxon>
        <taxon>Mycenaceae</taxon>
        <taxon>Mycena</taxon>
    </lineage>
</organism>
<dbReference type="InterPro" id="IPR036561">
    <property type="entry name" value="MAM33_sf"/>
</dbReference>
<dbReference type="PANTHER" id="PTHR10826:SF1">
    <property type="entry name" value="COMPLEMENT COMPONENT 1 Q SUBCOMPONENT-BINDING PROTEIN, MITOCHONDRIAL"/>
    <property type="match status" value="1"/>
</dbReference>
<feature type="region of interest" description="Disordered" evidence="1">
    <location>
        <begin position="125"/>
        <end position="147"/>
    </location>
</feature>
<feature type="compositionally biased region" description="Acidic residues" evidence="1">
    <location>
        <begin position="127"/>
        <end position="138"/>
    </location>
</feature>
<keyword evidence="3" id="KW-1185">Reference proteome</keyword>
<gene>
    <name evidence="2" type="ORF">DFH08DRAFT_899975</name>
</gene>
<dbReference type="AlphaFoldDB" id="A0AAD7EBB1"/>
<evidence type="ECO:0000313" key="2">
    <source>
        <dbReference type="EMBL" id="KAJ7308714.1"/>
    </source>
</evidence>
<dbReference type="EMBL" id="JARIHO010000084">
    <property type="protein sequence ID" value="KAJ7308714.1"/>
    <property type="molecule type" value="Genomic_DNA"/>
</dbReference>
<evidence type="ECO:0000313" key="3">
    <source>
        <dbReference type="Proteomes" id="UP001218218"/>
    </source>
</evidence>